<protein>
    <submittedName>
        <fullName evidence="3">Uncharacterized protein</fullName>
    </submittedName>
</protein>
<dbReference type="AlphaFoldDB" id="A0A914PQ84"/>
<feature type="region of interest" description="Disordered" evidence="1">
    <location>
        <begin position="312"/>
        <end position="331"/>
    </location>
</feature>
<name>A0A914PQ84_9BILA</name>
<dbReference type="Gene3D" id="3.30.420.40">
    <property type="match status" value="1"/>
</dbReference>
<reference evidence="3" key="1">
    <citation type="submission" date="2022-11" db="UniProtKB">
        <authorList>
            <consortium name="WormBaseParasite"/>
        </authorList>
    </citation>
    <scope>IDENTIFICATION</scope>
</reference>
<organism evidence="2 3">
    <name type="scientific">Panagrolaimus davidi</name>
    <dbReference type="NCBI Taxonomy" id="227884"/>
    <lineage>
        <taxon>Eukaryota</taxon>
        <taxon>Metazoa</taxon>
        <taxon>Ecdysozoa</taxon>
        <taxon>Nematoda</taxon>
        <taxon>Chromadorea</taxon>
        <taxon>Rhabditida</taxon>
        <taxon>Tylenchina</taxon>
        <taxon>Panagrolaimomorpha</taxon>
        <taxon>Panagrolaimoidea</taxon>
        <taxon>Panagrolaimidae</taxon>
        <taxon>Panagrolaimus</taxon>
    </lineage>
</organism>
<evidence type="ECO:0000256" key="1">
    <source>
        <dbReference type="SAM" id="MobiDB-lite"/>
    </source>
</evidence>
<accession>A0A914PQ84</accession>
<evidence type="ECO:0000313" key="2">
    <source>
        <dbReference type="Proteomes" id="UP000887578"/>
    </source>
</evidence>
<dbReference type="WBParaSite" id="PDA_v2.g20259.t1">
    <property type="protein sequence ID" value="PDA_v2.g20259.t1"/>
    <property type="gene ID" value="PDA_v2.g20259"/>
</dbReference>
<keyword evidence="2" id="KW-1185">Reference proteome</keyword>
<dbReference type="InterPro" id="IPR043129">
    <property type="entry name" value="ATPase_NBD"/>
</dbReference>
<dbReference type="SUPFAM" id="SSF53067">
    <property type="entry name" value="Actin-like ATPase domain"/>
    <property type="match status" value="1"/>
</dbReference>
<evidence type="ECO:0000313" key="3">
    <source>
        <dbReference type="WBParaSite" id="PDA_v2.g20259.t1"/>
    </source>
</evidence>
<dbReference type="Proteomes" id="UP000887578">
    <property type="component" value="Unplaced"/>
</dbReference>
<sequence length="570" mass="65334">MKERILEGIIILQIWQKGAITLLSDTLGQMISHVRNYGFDMEDEESYESLLEKVSDICKNEHREFKGVLMQLFFDQKDAKFPITFKFCNYCKEFFNENNIFFHITTVPILTAYTAIINSQILVPTGERIMVVTNGEHYFMGELKNYCIQILARTDSNSYQIVHTSLASDEIALPSTNEMIKQKYKPKKVILLQLFPKSSRPSTISTSASTASETNYFLAAKKLFKSFHPICIPQSFATLSMEAGAKMLMALLVALDNTDDKAYVLAKVNPSDFKCQKVRATLKIDINSIYEFYVEPANDMDEETKCFDEDYSHEEEEFYESSDDDNEDDDDCTVSTCIELSGKEDIIFGEGNNGMKNVQEEGSISDYEDNIEDGFDNSTIEWNNSDDDDSMNAFEVGSITSIESFMENDPGYKIRVIFDKQYFWIYAEDSREYEKIPIFIAFNETKPIVGDAAKRLHETQPSFVVYDLIEICSNLKELKTDQNWPFTLKNDSDGIFSFFFESINGSTKSTPDFLLAIILKHCLKLIKQKTGEKINELFICFNFPNPTTELKNIFMEAAKLLPLKPKIVFC</sequence>
<proteinExistence type="predicted"/>